<evidence type="ECO:0000256" key="2">
    <source>
        <dbReference type="PIRSR" id="PIRSR617821-1"/>
    </source>
</evidence>
<dbReference type="Pfam" id="PF13336">
    <property type="entry name" value="AcetylCoA_hyd_C"/>
    <property type="match status" value="1"/>
</dbReference>
<dbReference type="SUPFAM" id="SSF100950">
    <property type="entry name" value="NagB/RpiA/CoA transferase-like"/>
    <property type="match status" value="2"/>
</dbReference>
<keyword evidence="6" id="KW-0378">Hydrolase</keyword>
<dbReference type="InterPro" id="IPR003702">
    <property type="entry name" value="ActCoA_hydro_N"/>
</dbReference>
<evidence type="ECO:0000259" key="4">
    <source>
        <dbReference type="Pfam" id="PF02550"/>
    </source>
</evidence>
<dbReference type="InterPro" id="IPR037171">
    <property type="entry name" value="NagB/RpiA_transferase-like"/>
</dbReference>
<comment type="caution">
    <text evidence="6">The sequence shown here is derived from an EMBL/GenBank/DDBJ whole genome shotgun (WGS) entry which is preliminary data.</text>
</comment>
<feature type="binding site" evidence="3">
    <location>
        <position position="378"/>
    </location>
    <ligand>
        <name>CoA</name>
        <dbReference type="ChEBI" id="CHEBI:57287"/>
    </ligand>
</feature>
<evidence type="ECO:0000256" key="3">
    <source>
        <dbReference type="PIRSR" id="PIRSR617821-2"/>
    </source>
</evidence>
<organism evidence="6 7">
    <name type="scientific">Aneurinibacillus danicus</name>
    <dbReference type="NCBI Taxonomy" id="267746"/>
    <lineage>
        <taxon>Bacteria</taxon>
        <taxon>Bacillati</taxon>
        <taxon>Bacillota</taxon>
        <taxon>Bacilli</taxon>
        <taxon>Bacillales</taxon>
        <taxon>Paenibacillaceae</taxon>
        <taxon>Aneurinibacillus group</taxon>
        <taxon>Aneurinibacillus</taxon>
    </lineage>
</organism>
<reference evidence="6 7" key="1">
    <citation type="submission" date="2019-07" db="EMBL/GenBank/DDBJ databases">
        <title>Whole genome shotgun sequence of Aneurinibacillus danicus NBRC 102444.</title>
        <authorList>
            <person name="Hosoyama A."/>
            <person name="Uohara A."/>
            <person name="Ohji S."/>
            <person name="Ichikawa N."/>
        </authorList>
    </citation>
    <scope>NUCLEOTIDE SEQUENCE [LARGE SCALE GENOMIC DNA]</scope>
    <source>
        <strain evidence="6 7">NBRC 102444</strain>
    </source>
</reference>
<dbReference type="PANTHER" id="PTHR43609">
    <property type="entry name" value="ACETYL-COA HYDROLASE"/>
    <property type="match status" value="1"/>
</dbReference>
<evidence type="ECO:0000313" key="6">
    <source>
        <dbReference type="EMBL" id="GEN33265.1"/>
    </source>
</evidence>
<dbReference type="GO" id="GO:0006083">
    <property type="term" value="P:acetate metabolic process"/>
    <property type="evidence" value="ECO:0007669"/>
    <property type="project" value="InterPro"/>
</dbReference>
<dbReference type="NCBIfam" id="TIGR03458">
    <property type="entry name" value="YgfH_subfam"/>
    <property type="match status" value="1"/>
</dbReference>
<dbReference type="GO" id="GO:0008775">
    <property type="term" value="F:acetate CoA-transferase activity"/>
    <property type="evidence" value="ECO:0007669"/>
    <property type="project" value="InterPro"/>
</dbReference>
<sequence>MLSNRLRHKALFNKIVTSKEAASWIQNGMTIGFSGFTSSGDPKQLPIAIAERAHKEGKPFKINVYTGASVSPHIDSVLAEYMNLRLPFQSNDTLRKEINQGHIRYIDQHLSETGDALNTHAIPQVDIAVVEALAITEDGNIIPTTSCGNTHNYIKNAKEVIVELNLAQPLSLEGVHDIYDIPAFGRRQAIPLTSVDQRIGCTGIPVEFDRIKGIVVTNVPDTPKKLIEPDKETIIIADHLLNFLQEEVKAGRLSKKLPPLQSGVGSVANAVFYGFLRSEFSDLQLYSEVLQDSVFDLIDEGKVRFASGGALTLSEAKMNRVLQNFEKYREKIVLRPQDMSNNPEIIRRLGLITINTALEVDIYGNVNSTHVMGSKMMNGIGGSGDFTRNARISIFVTKSTAKNGCISSIVPFASHIDHTAHDTMVIITEQGVADLRGLSPRERAEEIMKNCAHPSYRNQLYDYFHEALQRGGYTPHVIEKAFSWHTRFAESGTMLEPMIKAEKPKAKMSVH</sequence>
<protein>
    <submittedName>
        <fullName evidence="6">Acetyl-CoA hydrolase</fullName>
    </submittedName>
</protein>
<dbReference type="InterPro" id="IPR038460">
    <property type="entry name" value="AcetylCoA_hyd_C_sf"/>
</dbReference>
<dbReference type="GO" id="GO:0003986">
    <property type="term" value="F:acetyl-CoA hydrolase activity"/>
    <property type="evidence" value="ECO:0007669"/>
    <property type="project" value="TreeGrafter"/>
</dbReference>
<dbReference type="EMBL" id="BJXX01000032">
    <property type="protein sequence ID" value="GEN33265.1"/>
    <property type="molecule type" value="Genomic_DNA"/>
</dbReference>
<dbReference type="Gene3D" id="3.40.1080.10">
    <property type="entry name" value="Glutaconate Coenzyme A-transferase"/>
    <property type="match status" value="1"/>
</dbReference>
<dbReference type="Pfam" id="PF02550">
    <property type="entry name" value="AcetylCoA_hydro"/>
    <property type="match status" value="1"/>
</dbReference>
<accession>A0A511V2Y2</accession>
<evidence type="ECO:0000259" key="5">
    <source>
        <dbReference type="Pfam" id="PF13336"/>
    </source>
</evidence>
<comment type="similarity">
    <text evidence="1">Belongs to the acetyl-CoA hydrolase/transferase family.</text>
</comment>
<dbReference type="InterPro" id="IPR026888">
    <property type="entry name" value="AcetylCoA_hyd_C"/>
</dbReference>
<proteinExistence type="inferred from homology"/>
<dbReference type="GO" id="GO:0006084">
    <property type="term" value="P:acetyl-CoA metabolic process"/>
    <property type="evidence" value="ECO:0007669"/>
    <property type="project" value="InterPro"/>
</dbReference>
<dbReference type="InterPro" id="IPR046433">
    <property type="entry name" value="ActCoA_hydro"/>
</dbReference>
<feature type="active site" description="5-glutamyl coenzyme A thioester intermediate" evidence="2">
    <location>
        <position position="288"/>
    </location>
</feature>
<feature type="binding site" evidence="3">
    <location>
        <position position="382"/>
    </location>
    <ligand>
        <name>CoA</name>
        <dbReference type="ChEBI" id="CHEBI:57287"/>
    </ligand>
</feature>
<feature type="binding site" evidence="3">
    <location>
        <begin position="263"/>
        <end position="267"/>
    </location>
    <ligand>
        <name>CoA</name>
        <dbReference type="ChEBI" id="CHEBI:57287"/>
    </ligand>
</feature>
<feature type="domain" description="Acetyl-CoA hydrolase/transferase N-terminal" evidence="4">
    <location>
        <begin position="13"/>
        <end position="170"/>
    </location>
</feature>
<dbReference type="AlphaFoldDB" id="A0A511V2Y2"/>
<dbReference type="FunFam" id="3.40.1080.20:FF:000001">
    <property type="entry name" value="Acetyl-CoA hydrolase Ach1"/>
    <property type="match status" value="1"/>
</dbReference>
<dbReference type="Gene3D" id="3.40.1080.20">
    <property type="entry name" value="Acetyl-CoA hydrolase/transferase C-terminal domain"/>
    <property type="match status" value="1"/>
</dbReference>
<dbReference type="PANTHER" id="PTHR43609:SF1">
    <property type="entry name" value="ACETYL-COA HYDROLASE"/>
    <property type="match status" value="1"/>
</dbReference>
<dbReference type="Gene3D" id="3.30.750.70">
    <property type="entry name" value="4-hydroxybutyrate coenzyme like domains"/>
    <property type="match status" value="1"/>
</dbReference>
<dbReference type="Proteomes" id="UP000321157">
    <property type="component" value="Unassembled WGS sequence"/>
</dbReference>
<evidence type="ECO:0000313" key="7">
    <source>
        <dbReference type="Proteomes" id="UP000321157"/>
    </source>
</evidence>
<evidence type="ECO:0000256" key="1">
    <source>
        <dbReference type="ARBA" id="ARBA00009632"/>
    </source>
</evidence>
<name>A0A511V2Y2_9BACL</name>
<feature type="binding site" evidence="3">
    <location>
        <position position="402"/>
    </location>
    <ligand>
        <name>CoA</name>
        <dbReference type="ChEBI" id="CHEBI:57287"/>
    </ligand>
</feature>
<dbReference type="OrthoDB" id="9801795at2"/>
<dbReference type="InterPro" id="IPR017821">
    <property type="entry name" value="Succinate_CoA_transferase"/>
</dbReference>
<gene>
    <name evidence="6" type="ORF">ADA01nite_07250</name>
</gene>
<feature type="domain" description="Acetyl-CoA hydrolase/transferase C-terminal" evidence="5">
    <location>
        <begin position="323"/>
        <end position="463"/>
    </location>
</feature>
<keyword evidence="7" id="KW-1185">Reference proteome</keyword>
<dbReference type="RefSeq" id="WP_146808555.1">
    <property type="nucleotide sequence ID" value="NZ_BJXX01000032.1"/>
</dbReference>